<keyword evidence="2" id="KW-1185">Reference proteome</keyword>
<dbReference type="WBParaSite" id="TMUE_1000003409.1">
    <property type="protein sequence ID" value="TMUE_1000003409.1"/>
    <property type="gene ID" value="WBGene00298710"/>
</dbReference>
<evidence type="ECO:0000313" key="2">
    <source>
        <dbReference type="Proteomes" id="UP000046395"/>
    </source>
</evidence>
<evidence type="ECO:0000313" key="3">
    <source>
        <dbReference type="WBParaSite" id="TMUE_1000003409.1"/>
    </source>
</evidence>
<proteinExistence type="predicted"/>
<accession>A0A5S6Q867</accession>
<dbReference type="AlphaFoldDB" id="A0A5S6Q867"/>
<protein>
    <submittedName>
        <fullName evidence="3">Mos1 transposase HTH domain-containing protein</fullName>
    </submittedName>
</protein>
<reference evidence="3" key="1">
    <citation type="submission" date="2019-12" db="UniProtKB">
        <authorList>
            <consortium name="WormBaseParasite"/>
        </authorList>
    </citation>
    <scope>IDENTIFICATION</scope>
</reference>
<evidence type="ECO:0000256" key="1">
    <source>
        <dbReference type="SAM" id="MobiDB-lite"/>
    </source>
</evidence>
<dbReference type="Proteomes" id="UP000046395">
    <property type="component" value="Unassembled WGS sequence"/>
</dbReference>
<organism evidence="2 3">
    <name type="scientific">Trichuris muris</name>
    <name type="common">Mouse whipworm</name>
    <dbReference type="NCBI Taxonomy" id="70415"/>
    <lineage>
        <taxon>Eukaryota</taxon>
        <taxon>Metazoa</taxon>
        <taxon>Ecdysozoa</taxon>
        <taxon>Nematoda</taxon>
        <taxon>Enoplea</taxon>
        <taxon>Dorylaimia</taxon>
        <taxon>Trichinellida</taxon>
        <taxon>Trichuridae</taxon>
        <taxon>Trichuris</taxon>
    </lineage>
</organism>
<sequence>MPWVAAGGDVPASQNSNSERVGSLANGPNFSSCPLEHFFGISQMQIGTIVRTFRRVRQGGGCNETEALLFRLAHGRRARDGQDQALPGFEEKLVA</sequence>
<feature type="compositionally biased region" description="Polar residues" evidence="1">
    <location>
        <begin position="12"/>
        <end position="25"/>
    </location>
</feature>
<name>A0A5S6Q867_TRIMR</name>
<feature type="region of interest" description="Disordered" evidence="1">
    <location>
        <begin position="76"/>
        <end position="95"/>
    </location>
</feature>
<feature type="region of interest" description="Disordered" evidence="1">
    <location>
        <begin position="1"/>
        <end position="25"/>
    </location>
</feature>